<geneLocation type="plasmid" evidence="1 2">
    <name>unnamed</name>
</geneLocation>
<dbReference type="Proteomes" id="UP001156318">
    <property type="component" value="Plasmid unnamed"/>
</dbReference>
<protein>
    <submittedName>
        <fullName evidence="1">Antirestriction protein ArdR</fullName>
    </submittedName>
</protein>
<dbReference type="RefSeq" id="WP_137486154.1">
    <property type="nucleotide sequence ID" value="NZ_CP074353.1"/>
</dbReference>
<reference evidence="1 2" key="1">
    <citation type="submission" date="2021-05" db="EMBL/GenBank/DDBJ databases">
        <title>Isolation, identification, and the growth promoting effects of Pantoea dispersa strain YSD J2 from the aboveground leaves of Cyperus esculentus L.Var. Sativus.</title>
        <authorList>
            <person name="Wang S."/>
            <person name="Tang X.M."/>
            <person name="Huang Y.N."/>
        </authorList>
    </citation>
    <scope>NUCLEOTIDE SEQUENCE [LARGE SCALE GENOMIC DNA]</scope>
    <source>
        <strain evidence="2">YSD YN2</strain>
        <plasmid evidence="1 2">unnamed</plasmid>
    </source>
</reference>
<keyword evidence="1" id="KW-0614">Plasmid</keyword>
<sequence>MLTEEIRNIAAQWRQANQEYLGGVVLLWQGAVYGWKNELRDPQHEQPGAVAVDQTGCVFVAEGGNEYDGAKCWVVAPTKGLNG</sequence>
<keyword evidence="2" id="KW-1185">Reference proteome</keyword>
<proteinExistence type="predicted"/>
<dbReference type="EMBL" id="CP074353">
    <property type="protein sequence ID" value="UYU33920.1"/>
    <property type="molecule type" value="Genomic_DNA"/>
</dbReference>
<evidence type="ECO:0000313" key="2">
    <source>
        <dbReference type="Proteomes" id="UP001156318"/>
    </source>
</evidence>
<organism evidence="1 2">
    <name type="scientific">Siccibacter colletis</name>
    <dbReference type="NCBI Taxonomy" id="1505757"/>
    <lineage>
        <taxon>Bacteria</taxon>
        <taxon>Pseudomonadati</taxon>
        <taxon>Pseudomonadota</taxon>
        <taxon>Gammaproteobacteria</taxon>
        <taxon>Enterobacterales</taxon>
        <taxon>Enterobacteriaceae</taxon>
        <taxon>Siccibacter</taxon>
    </lineage>
</organism>
<gene>
    <name evidence="1" type="ORF">KFZ77_19555</name>
</gene>
<name>A0ABY6JJH8_9ENTR</name>
<accession>A0ABY6JJH8</accession>
<evidence type="ECO:0000313" key="1">
    <source>
        <dbReference type="EMBL" id="UYU33920.1"/>
    </source>
</evidence>